<evidence type="ECO:0000313" key="3">
    <source>
        <dbReference type="WBParaSite" id="nRc.2.0.1.t44022-RA"/>
    </source>
</evidence>
<reference evidence="3" key="1">
    <citation type="submission" date="2022-11" db="UniProtKB">
        <authorList>
            <consortium name="WormBaseParasite"/>
        </authorList>
    </citation>
    <scope>IDENTIFICATION</scope>
</reference>
<proteinExistence type="predicted"/>
<sequence length="303" mass="33048">MKTHAIKSNARNLAIGAKVCDNQHPPDGNGRKNESCAKTSFPPNFHFSITFLKIHPRFKRDIVPMLQSTSGCRDPYNTEGASFGGSRWCEIFAGKAFCKFKCMLDCDMFPVTSAFCNEPVCGKGPMKKFASSIMLSCQCTGVKFGSSGSSSCSTGTYSWADVESMHSEFCSGTDPWSRFPQNRRPGAGTTTALITISSMTATSSATSIASNRMASATTTRASSQDDDSHKSNARKFANRGNQDYEYTYVHDDSSSGNRGDRNHRIHNSNLVIFGGGHNESDGNSLKKMFDVIDKLRGNNPVKK</sequence>
<feature type="region of interest" description="Disordered" evidence="1">
    <location>
        <begin position="207"/>
        <end position="263"/>
    </location>
</feature>
<feature type="compositionally biased region" description="Polar residues" evidence="1">
    <location>
        <begin position="212"/>
        <end position="222"/>
    </location>
</feature>
<evidence type="ECO:0000256" key="1">
    <source>
        <dbReference type="SAM" id="MobiDB-lite"/>
    </source>
</evidence>
<name>A0A915KYK6_ROMCU</name>
<dbReference type="WBParaSite" id="nRc.2.0.1.t44022-RA">
    <property type="protein sequence ID" value="nRc.2.0.1.t44022-RA"/>
    <property type="gene ID" value="nRc.2.0.1.g44022"/>
</dbReference>
<evidence type="ECO:0000313" key="2">
    <source>
        <dbReference type="Proteomes" id="UP000887565"/>
    </source>
</evidence>
<protein>
    <submittedName>
        <fullName evidence="3">Uncharacterized protein</fullName>
    </submittedName>
</protein>
<keyword evidence="2" id="KW-1185">Reference proteome</keyword>
<feature type="compositionally biased region" description="Basic and acidic residues" evidence="1">
    <location>
        <begin position="248"/>
        <end position="262"/>
    </location>
</feature>
<dbReference type="Proteomes" id="UP000887565">
    <property type="component" value="Unplaced"/>
</dbReference>
<organism evidence="2 3">
    <name type="scientific">Romanomermis culicivorax</name>
    <name type="common">Nematode worm</name>
    <dbReference type="NCBI Taxonomy" id="13658"/>
    <lineage>
        <taxon>Eukaryota</taxon>
        <taxon>Metazoa</taxon>
        <taxon>Ecdysozoa</taxon>
        <taxon>Nematoda</taxon>
        <taxon>Enoplea</taxon>
        <taxon>Dorylaimia</taxon>
        <taxon>Mermithida</taxon>
        <taxon>Mermithoidea</taxon>
        <taxon>Mermithidae</taxon>
        <taxon>Romanomermis</taxon>
    </lineage>
</organism>
<dbReference type="AlphaFoldDB" id="A0A915KYK6"/>
<accession>A0A915KYK6</accession>